<proteinExistence type="predicted"/>
<comment type="caution">
    <text evidence="1">The sequence shown here is derived from an EMBL/GenBank/DDBJ whole genome shotgun (WGS) entry which is preliminary data.</text>
</comment>
<accession>L9WBP6</accession>
<dbReference type="PATRIC" id="fig|1230460.4.peg.1354"/>
<dbReference type="AlphaFoldDB" id="L9WBP6"/>
<gene>
    <name evidence="1" type="ORF">C495_06728</name>
</gene>
<sequence length="89" mass="10041">MTSPAAERLDDRDVRTLELPATATTQRALHEAVGHLYDELAIADERSESDSELPNELFAQLETLYVATAEESAADLEFRYRLEDDSKQQ</sequence>
<organism evidence="1 2">
    <name type="scientific">Natronorubrum sulfidifaciens JCM 14089</name>
    <dbReference type="NCBI Taxonomy" id="1230460"/>
    <lineage>
        <taxon>Archaea</taxon>
        <taxon>Methanobacteriati</taxon>
        <taxon>Methanobacteriota</taxon>
        <taxon>Stenosarchaea group</taxon>
        <taxon>Halobacteria</taxon>
        <taxon>Halobacteriales</taxon>
        <taxon>Natrialbaceae</taxon>
        <taxon>Natronorubrum</taxon>
    </lineage>
</organism>
<protein>
    <submittedName>
        <fullName evidence="1">Uncharacterized protein</fullName>
    </submittedName>
</protein>
<name>L9WBP6_9EURY</name>
<dbReference type="RefSeq" id="WP_008161204.1">
    <property type="nucleotide sequence ID" value="NZ_AOHX01000029.1"/>
</dbReference>
<dbReference type="eggNOG" id="ENOG502N5NC">
    <property type="taxonomic scope" value="Archaea"/>
</dbReference>
<evidence type="ECO:0000313" key="2">
    <source>
        <dbReference type="Proteomes" id="UP000011661"/>
    </source>
</evidence>
<dbReference type="EMBL" id="AOHX01000029">
    <property type="protein sequence ID" value="ELY46782.1"/>
    <property type="molecule type" value="Genomic_DNA"/>
</dbReference>
<dbReference type="OrthoDB" id="161952at2157"/>
<keyword evidence="2" id="KW-1185">Reference proteome</keyword>
<dbReference type="Proteomes" id="UP000011661">
    <property type="component" value="Unassembled WGS sequence"/>
</dbReference>
<evidence type="ECO:0000313" key="1">
    <source>
        <dbReference type="EMBL" id="ELY46782.1"/>
    </source>
</evidence>
<reference evidence="1 2" key="1">
    <citation type="journal article" date="2014" name="PLoS Genet.">
        <title>Phylogenetically driven sequencing of extremely halophilic archaea reveals strategies for static and dynamic osmo-response.</title>
        <authorList>
            <person name="Becker E.A."/>
            <person name="Seitzer P.M."/>
            <person name="Tritt A."/>
            <person name="Larsen D."/>
            <person name="Krusor M."/>
            <person name="Yao A.I."/>
            <person name="Wu D."/>
            <person name="Madern D."/>
            <person name="Eisen J.A."/>
            <person name="Darling A.E."/>
            <person name="Facciotti M.T."/>
        </authorList>
    </citation>
    <scope>NUCLEOTIDE SEQUENCE [LARGE SCALE GENOMIC DNA]</scope>
    <source>
        <strain evidence="1 2">JCM 14089</strain>
    </source>
</reference>